<dbReference type="AlphaFoldDB" id="A0A3E0B008"/>
<evidence type="ECO:0000313" key="1">
    <source>
        <dbReference type="EMBL" id="REG25298.1"/>
    </source>
</evidence>
<sequence>MQVQRYKSAEQDLARSVMNNLLQSPMMEKVDGNIYDRQQDGIGYDENMNKITPFTYIIVGECSVSRAYSSASHTEEISLTLHLYHRSGKYTTADMTRGLLTDLEHYATANPVMQYYEIKRIRLINKQTIPDIDLETSHGILQLRYVVKHLTRR</sequence>
<comment type="caution">
    <text evidence="1">The sequence shown here is derived from an EMBL/GenBank/DDBJ whole genome shotgun (WGS) entry which is preliminary data.</text>
</comment>
<dbReference type="Gene3D" id="3.30.2000.30">
    <property type="match status" value="1"/>
</dbReference>
<organism evidence="1 2">
    <name type="scientific">Jeotgalicoccus halotolerans</name>
    <dbReference type="NCBI Taxonomy" id="157227"/>
    <lineage>
        <taxon>Bacteria</taxon>
        <taxon>Bacillati</taxon>
        <taxon>Bacillota</taxon>
        <taxon>Bacilli</taxon>
        <taxon>Bacillales</taxon>
        <taxon>Staphylococcaceae</taxon>
        <taxon>Jeotgalicoccus</taxon>
    </lineage>
</organism>
<accession>A0A3E0B008</accession>
<dbReference type="InterPro" id="IPR053745">
    <property type="entry name" value="Viral_Tail_Comp_sf"/>
</dbReference>
<dbReference type="Proteomes" id="UP000257076">
    <property type="component" value="Unassembled WGS sequence"/>
</dbReference>
<protein>
    <submittedName>
        <fullName evidence="1">Uncharacterized protein DUF3168</fullName>
    </submittedName>
</protein>
<dbReference type="EMBL" id="QUMW01000009">
    <property type="protein sequence ID" value="REG25298.1"/>
    <property type="molecule type" value="Genomic_DNA"/>
</dbReference>
<evidence type="ECO:0000313" key="2">
    <source>
        <dbReference type="Proteomes" id="UP000257076"/>
    </source>
</evidence>
<keyword evidence="2" id="KW-1185">Reference proteome</keyword>
<reference evidence="1 2" key="1">
    <citation type="submission" date="2018-08" db="EMBL/GenBank/DDBJ databases">
        <title>Genomic Encyclopedia of Type Strains, Phase IV (KMG-IV): sequencing the most valuable type-strain genomes for metagenomic binning, comparative biology and taxonomic classification.</title>
        <authorList>
            <person name="Goeker M."/>
        </authorList>
    </citation>
    <scope>NUCLEOTIDE SEQUENCE [LARGE SCALE GENOMIC DNA]</scope>
    <source>
        <strain evidence="1 2">DSM 17274</strain>
    </source>
</reference>
<dbReference type="OrthoDB" id="2418096at2"/>
<proteinExistence type="predicted"/>
<name>A0A3E0B008_9STAP</name>
<gene>
    <name evidence="1" type="ORF">DFR63_0324</name>
</gene>